<evidence type="ECO:0000313" key="2">
    <source>
        <dbReference type="Proteomes" id="UP000266723"/>
    </source>
</evidence>
<gene>
    <name evidence="1" type="ORF">DY000_02061552</name>
</gene>
<comment type="caution">
    <text evidence="1">The sequence shown here is derived from an EMBL/GenBank/DDBJ whole genome shotgun (WGS) entry which is preliminary data.</text>
</comment>
<accession>A0ABQ7AN80</accession>
<evidence type="ECO:0000313" key="1">
    <source>
        <dbReference type="EMBL" id="KAF3515481.1"/>
    </source>
</evidence>
<sequence length="227" mass="26299">MRLLDEVMLVHELKSHNMETNRLELCRSRLNLLSPTVSLPSSHFNVILFRPAFHYGAVLCLEECRHYKKTAAYRGKKSSVCRRNNVIPTTYRRNKSSEITPRKFIFPRKSLGNFRRNSEEMNFQGNSEDHKFVGKVLGIYRGKNSSGYFDGLSDGPILGSSDEMFLGIFIGNFRGTEPSENFEERVPRYIPRKESLGIFRGRSPSVYSEEMFVENFRGFISSEFQKK</sequence>
<keyword evidence="2" id="KW-1185">Reference proteome</keyword>
<dbReference type="EMBL" id="QGKV02001556">
    <property type="protein sequence ID" value="KAF3515481.1"/>
    <property type="molecule type" value="Genomic_DNA"/>
</dbReference>
<protein>
    <submittedName>
        <fullName evidence="1">Uncharacterized protein</fullName>
    </submittedName>
</protein>
<dbReference type="Proteomes" id="UP000266723">
    <property type="component" value="Unassembled WGS sequence"/>
</dbReference>
<proteinExistence type="predicted"/>
<organism evidence="1 2">
    <name type="scientific">Brassica cretica</name>
    <name type="common">Mustard</name>
    <dbReference type="NCBI Taxonomy" id="69181"/>
    <lineage>
        <taxon>Eukaryota</taxon>
        <taxon>Viridiplantae</taxon>
        <taxon>Streptophyta</taxon>
        <taxon>Embryophyta</taxon>
        <taxon>Tracheophyta</taxon>
        <taxon>Spermatophyta</taxon>
        <taxon>Magnoliopsida</taxon>
        <taxon>eudicotyledons</taxon>
        <taxon>Gunneridae</taxon>
        <taxon>Pentapetalae</taxon>
        <taxon>rosids</taxon>
        <taxon>malvids</taxon>
        <taxon>Brassicales</taxon>
        <taxon>Brassicaceae</taxon>
        <taxon>Brassiceae</taxon>
        <taxon>Brassica</taxon>
    </lineage>
</organism>
<reference evidence="1 2" key="1">
    <citation type="journal article" date="2020" name="BMC Genomics">
        <title>Intraspecific diversification of the crop wild relative Brassica cretica Lam. using demographic model selection.</title>
        <authorList>
            <person name="Kioukis A."/>
            <person name="Michalopoulou V.A."/>
            <person name="Briers L."/>
            <person name="Pirintsos S."/>
            <person name="Studholme D.J."/>
            <person name="Pavlidis P."/>
            <person name="Sarris P.F."/>
        </authorList>
    </citation>
    <scope>NUCLEOTIDE SEQUENCE [LARGE SCALE GENOMIC DNA]</scope>
    <source>
        <strain evidence="2">cv. PFS-1207/04</strain>
    </source>
</reference>
<name>A0ABQ7AN80_BRACR</name>